<evidence type="ECO:0000256" key="6">
    <source>
        <dbReference type="ARBA" id="ARBA00023125"/>
    </source>
</evidence>
<evidence type="ECO:0000259" key="9">
    <source>
        <dbReference type="PROSITE" id="PS50157"/>
    </source>
</evidence>
<evidence type="ECO:0000256" key="1">
    <source>
        <dbReference type="ARBA" id="ARBA00004123"/>
    </source>
</evidence>
<evidence type="ECO:0000256" key="2">
    <source>
        <dbReference type="ARBA" id="ARBA00022723"/>
    </source>
</evidence>
<dbReference type="GO" id="GO:0005634">
    <property type="term" value="C:nucleus"/>
    <property type="evidence" value="ECO:0007669"/>
    <property type="project" value="UniProtKB-SubCell"/>
</dbReference>
<proteinExistence type="predicted"/>
<dbReference type="PROSITE" id="PS50157">
    <property type="entry name" value="ZINC_FINGER_C2H2_2"/>
    <property type="match status" value="4"/>
</dbReference>
<keyword evidence="3" id="KW-0677">Repeat</keyword>
<keyword evidence="2" id="KW-0479">Metal-binding</keyword>
<dbReference type="PROSITE" id="PS00028">
    <property type="entry name" value="ZINC_FINGER_C2H2_1"/>
    <property type="match status" value="4"/>
</dbReference>
<dbReference type="EMBL" id="CAJVCH010570347">
    <property type="protein sequence ID" value="CAG7834718.1"/>
    <property type="molecule type" value="Genomic_DNA"/>
</dbReference>
<dbReference type="InterPro" id="IPR050331">
    <property type="entry name" value="Zinc_finger"/>
</dbReference>
<dbReference type="GO" id="GO:0008270">
    <property type="term" value="F:zinc ion binding"/>
    <property type="evidence" value="ECO:0007669"/>
    <property type="project" value="UniProtKB-KW"/>
</dbReference>
<dbReference type="FunFam" id="3.30.160.60:FF:000100">
    <property type="entry name" value="Zinc finger 45-like"/>
    <property type="match status" value="1"/>
</dbReference>
<evidence type="ECO:0000313" key="11">
    <source>
        <dbReference type="Proteomes" id="UP000708208"/>
    </source>
</evidence>
<comment type="caution">
    <text evidence="10">The sequence shown here is derived from an EMBL/GenBank/DDBJ whole genome shotgun (WGS) entry which is preliminary data.</text>
</comment>
<protein>
    <recommendedName>
        <fullName evidence="9">C2H2-type domain-containing protein</fullName>
    </recommendedName>
</protein>
<feature type="domain" description="C2H2-type" evidence="9">
    <location>
        <begin position="193"/>
        <end position="220"/>
    </location>
</feature>
<keyword evidence="11" id="KW-1185">Reference proteome</keyword>
<feature type="domain" description="C2H2-type" evidence="9">
    <location>
        <begin position="249"/>
        <end position="271"/>
    </location>
</feature>
<evidence type="ECO:0000256" key="7">
    <source>
        <dbReference type="ARBA" id="ARBA00023242"/>
    </source>
</evidence>
<evidence type="ECO:0000313" key="10">
    <source>
        <dbReference type="EMBL" id="CAG7834718.1"/>
    </source>
</evidence>
<dbReference type="PANTHER" id="PTHR16515">
    <property type="entry name" value="PR DOMAIN ZINC FINGER PROTEIN"/>
    <property type="match status" value="1"/>
</dbReference>
<dbReference type="GO" id="GO:0048598">
    <property type="term" value="P:embryonic morphogenesis"/>
    <property type="evidence" value="ECO:0007669"/>
    <property type="project" value="UniProtKB-ARBA"/>
</dbReference>
<dbReference type="InterPro" id="IPR013087">
    <property type="entry name" value="Znf_C2H2_type"/>
</dbReference>
<sequence length="335" mass="38074">MTSTEIVASIFGQFEDFLRNVGKMDIFETLVYNYRLKPAIYNLSPEFTDLLTQLLDKLIELRNSLVSWRSLEQFTLSVSDSLEKLDDPNLPPVEGITGVVMGSFGNNERNENYMSYDDMASVDIMGLNNTSNFLLPNQNEIREGISVDQEAGLPQNEENLVEKGFLCQVCGKKYATTQSLNAHLNVHTHTRKFPCKYCAKVFTRKDKMIFHESIHTGIKSFICEICGKSFSRKTKLDEHLRRHSGLKKYKCDRCSKSYASHRDLRNHLAKHEVVTASLAQLESAGIEPRPAATTEEEALTNEVTEIFKLNWPELHYPSEPVPESYLDPSIPGLNI</sequence>
<accession>A0A8J2PL24</accession>
<keyword evidence="4 8" id="KW-0863">Zinc-finger</keyword>
<organism evidence="10 11">
    <name type="scientific">Allacma fusca</name>
    <dbReference type="NCBI Taxonomy" id="39272"/>
    <lineage>
        <taxon>Eukaryota</taxon>
        <taxon>Metazoa</taxon>
        <taxon>Ecdysozoa</taxon>
        <taxon>Arthropoda</taxon>
        <taxon>Hexapoda</taxon>
        <taxon>Collembola</taxon>
        <taxon>Symphypleona</taxon>
        <taxon>Sminthuridae</taxon>
        <taxon>Allacma</taxon>
    </lineage>
</organism>
<evidence type="ECO:0000256" key="4">
    <source>
        <dbReference type="ARBA" id="ARBA00022771"/>
    </source>
</evidence>
<dbReference type="Pfam" id="PF00096">
    <property type="entry name" value="zf-C2H2"/>
    <property type="match status" value="1"/>
</dbReference>
<dbReference type="AlphaFoldDB" id="A0A8J2PL24"/>
<evidence type="ECO:0000256" key="5">
    <source>
        <dbReference type="ARBA" id="ARBA00022833"/>
    </source>
</evidence>
<evidence type="ECO:0000256" key="8">
    <source>
        <dbReference type="PROSITE-ProRule" id="PRU00042"/>
    </source>
</evidence>
<dbReference type="SMART" id="SM00355">
    <property type="entry name" value="ZnF_C2H2"/>
    <property type="match status" value="4"/>
</dbReference>
<dbReference type="Pfam" id="PF13894">
    <property type="entry name" value="zf-C2H2_4"/>
    <property type="match status" value="1"/>
</dbReference>
<keyword evidence="5" id="KW-0862">Zinc</keyword>
<dbReference type="GO" id="GO:0010468">
    <property type="term" value="P:regulation of gene expression"/>
    <property type="evidence" value="ECO:0007669"/>
    <property type="project" value="TreeGrafter"/>
</dbReference>
<keyword evidence="7" id="KW-0539">Nucleus</keyword>
<dbReference type="Pfam" id="PF13912">
    <property type="entry name" value="zf-C2H2_6"/>
    <property type="match status" value="1"/>
</dbReference>
<name>A0A8J2PL24_9HEXA</name>
<feature type="domain" description="C2H2-type" evidence="9">
    <location>
        <begin position="165"/>
        <end position="192"/>
    </location>
</feature>
<evidence type="ECO:0000256" key="3">
    <source>
        <dbReference type="ARBA" id="ARBA00022737"/>
    </source>
</evidence>
<dbReference type="PANTHER" id="PTHR16515:SF49">
    <property type="entry name" value="GASTRULA ZINC FINGER PROTEIN XLCGF49.1-LIKE-RELATED"/>
    <property type="match status" value="1"/>
</dbReference>
<gene>
    <name evidence="10" type="ORF">AFUS01_LOCUS44191</name>
</gene>
<dbReference type="FunFam" id="3.30.160.60:FF:000624">
    <property type="entry name" value="zinc finger protein 697"/>
    <property type="match status" value="1"/>
</dbReference>
<dbReference type="Proteomes" id="UP000708208">
    <property type="component" value="Unassembled WGS sequence"/>
</dbReference>
<dbReference type="OrthoDB" id="6572853at2759"/>
<feature type="domain" description="C2H2-type" evidence="9">
    <location>
        <begin position="221"/>
        <end position="248"/>
    </location>
</feature>
<comment type="subcellular location">
    <subcellularLocation>
        <location evidence="1">Nucleus</location>
    </subcellularLocation>
</comment>
<reference evidence="10" key="1">
    <citation type="submission" date="2021-06" db="EMBL/GenBank/DDBJ databases">
        <authorList>
            <person name="Hodson N. C."/>
            <person name="Mongue J. A."/>
            <person name="Jaron S. K."/>
        </authorList>
    </citation>
    <scope>NUCLEOTIDE SEQUENCE</scope>
</reference>
<dbReference type="GO" id="GO:0003677">
    <property type="term" value="F:DNA binding"/>
    <property type="evidence" value="ECO:0007669"/>
    <property type="project" value="UniProtKB-KW"/>
</dbReference>
<keyword evidence="6" id="KW-0238">DNA-binding</keyword>